<dbReference type="CDD" id="cd00077">
    <property type="entry name" value="HDc"/>
    <property type="match status" value="1"/>
</dbReference>
<dbReference type="SMART" id="SM00471">
    <property type="entry name" value="HDc"/>
    <property type="match status" value="1"/>
</dbReference>
<sequence>MNEKDAIDLLIRSGCSADVIEHCRAVADYAKKIALNIRDNATHKGQPVQIDIEAVFFGALLHDIGRSKTHGIGHAVAGAKIALENGLDEKLVKIIERHIGAGIPEEEAKGLGLPEKDYMPATIEEKIVAHADNLTFGKEIGTIDELIINLRKKKLDEKVIDRFIVLNNEISAMMV</sequence>
<dbReference type="NCBIfam" id="TIGR00277">
    <property type="entry name" value="HDIG"/>
    <property type="match status" value="1"/>
</dbReference>
<proteinExistence type="predicted"/>
<name>A0A0P8A3R0_9EURY</name>
<dbReference type="GO" id="GO:0016787">
    <property type="term" value="F:hydrolase activity"/>
    <property type="evidence" value="ECO:0007669"/>
    <property type="project" value="UniProtKB-KW"/>
</dbReference>
<dbReference type="Proteomes" id="UP000050360">
    <property type="component" value="Unassembled WGS sequence"/>
</dbReference>
<dbReference type="InterPro" id="IPR004454">
    <property type="entry name" value="HD-related"/>
</dbReference>
<dbReference type="InterPro" id="IPR006675">
    <property type="entry name" value="HDIG_dom"/>
</dbReference>
<keyword evidence="2" id="KW-0378">Hydrolase</keyword>
<dbReference type="NCBIfam" id="TIGR00295">
    <property type="entry name" value="TIGR00295 family protein"/>
    <property type="match status" value="1"/>
</dbReference>
<reference evidence="2 3" key="1">
    <citation type="submission" date="2015-09" db="EMBL/GenBank/DDBJ databases">
        <title>A metagenomics-based metabolic model of nitrate-dependent anaerobic oxidation of methane by Methanoperedens-like archaea.</title>
        <authorList>
            <person name="Arshad A."/>
            <person name="Speth D.R."/>
            <person name="De Graaf R.M."/>
            <person name="Op Den Camp H.J."/>
            <person name="Jetten M.S."/>
            <person name="Welte C.U."/>
        </authorList>
    </citation>
    <scope>NUCLEOTIDE SEQUENCE [LARGE SCALE GENOMIC DNA]</scope>
</reference>
<evidence type="ECO:0000313" key="2">
    <source>
        <dbReference type="EMBL" id="KPQ42793.1"/>
    </source>
</evidence>
<protein>
    <submittedName>
        <fullName evidence="2">Metal-dependent phosphohydrolase</fullName>
    </submittedName>
</protein>
<dbReference type="PANTHER" id="PTHR38659">
    <property type="entry name" value="METAL-DEPENDENT PHOSPHOHYDROLASE"/>
    <property type="match status" value="1"/>
</dbReference>
<organism evidence="2 3">
    <name type="scientific">Candidatus Methanoperedens nitratireducens</name>
    <dbReference type="NCBI Taxonomy" id="1392998"/>
    <lineage>
        <taxon>Archaea</taxon>
        <taxon>Methanobacteriati</taxon>
        <taxon>Methanobacteriota</taxon>
        <taxon>Stenosarchaea group</taxon>
        <taxon>Methanomicrobia</taxon>
        <taxon>Methanosarcinales</taxon>
        <taxon>ANME-2 cluster</taxon>
        <taxon>Candidatus Methanoperedentaceae</taxon>
        <taxon>Candidatus Methanoperedens</taxon>
    </lineage>
</organism>
<dbReference type="PANTHER" id="PTHR38659:SF2">
    <property type="entry name" value="HDIG DOMAIN PROTEIN"/>
    <property type="match status" value="1"/>
</dbReference>
<dbReference type="PROSITE" id="PS51831">
    <property type="entry name" value="HD"/>
    <property type="match status" value="1"/>
</dbReference>
<comment type="caution">
    <text evidence="2">The sequence shown here is derived from an EMBL/GenBank/DDBJ whole genome shotgun (WGS) entry which is preliminary data.</text>
</comment>
<dbReference type="InterPro" id="IPR006674">
    <property type="entry name" value="HD_domain"/>
</dbReference>
<feature type="domain" description="HD" evidence="1">
    <location>
        <begin position="19"/>
        <end position="137"/>
    </location>
</feature>
<dbReference type="Gene3D" id="1.10.3210.10">
    <property type="entry name" value="Hypothetical protein af1432"/>
    <property type="match status" value="1"/>
</dbReference>
<gene>
    <name evidence="2" type="ORF">MPEBLZ_02634</name>
</gene>
<evidence type="ECO:0000313" key="3">
    <source>
        <dbReference type="Proteomes" id="UP000050360"/>
    </source>
</evidence>
<dbReference type="AlphaFoldDB" id="A0A0P8A3R0"/>
<dbReference type="InterPro" id="IPR003607">
    <property type="entry name" value="HD/PDEase_dom"/>
</dbReference>
<dbReference type="Pfam" id="PF01966">
    <property type="entry name" value="HD"/>
    <property type="match status" value="1"/>
</dbReference>
<dbReference type="PATRIC" id="fig|1719120.3.peg.2873"/>
<evidence type="ECO:0000259" key="1">
    <source>
        <dbReference type="PROSITE" id="PS51831"/>
    </source>
</evidence>
<dbReference type="EMBL" id="LKCM01000203">
    <property type="protein sequence ID" value="KPQ42793.1"/>
    <property type="molecule type" value="Genomic_DNA"/>
</dbReference>
<dbReference type="SUPFAM" id="SSF109604">
    <property type="entry name" value="HD-domain/PDEase-like"/>
    <property type="match status" value="1"/>
</dbReference>
<accession>A0A0P8A3R0</accession>